<evidence type="ECO:0000313" key="2">
    <source>
        <dbReference type="Proteomes" id="UP000811481"/>
    </source>
</evidence>
<comment type="caution">
    <text evidence="1">The sequence shown here is derived from an EMBL/GenBank/DDBJ whole genome shotgun (WGS) entry which is preliminary data.</text>
</comment>
<name>A0ABS5K563_9MOLU</name>
<gene>
    <name evidence="1" type="ORF">J8J04_00625</name>
</gene>
<accession>A0ABS5K563</accession>
<protein>
    <submittedName>
        <fullName evidence="1">Uncharacterized protein</fullName>
    </submittedName>
</protein>
<reference evidence="1" key="1">
    <citation type="submission" date="2021-04" db="EMBL/GenBank/DDBJ databases">
        <title>Draft genome sequence of StrPh-CL8, a phytoplasma strain causing strawberry phyllody in Chile.</title>
        <authorList>
            <person name="Cui W."/>
            <person name="Zamorano A."/>
            <person name="Fiore N."/>
        </authorList>
    </citation>
    <scope>NUCLEOTIDE SEQUENCE [LARGE SCALE GENOMIC DNA]</scope>
    <source>
        <strain evidence="1">StrPh-Cl</strain>
    </source>
</reference>
<sequence length="80" mass="9665">MDFNKNSYNDMFKIYVYDDISIREILNNVVLLKNIICGQRGFIVYVKYALKIKLSRNNGHRFHEYIEDNCIFIYVSNKLY</sequence>
<dbReference type="EMBL" id="JAGVRH010000001">
    <property type="protein sequence ID" value="MBS2126225.1"/>
    <property type="molecule type" value="Genomic_DNA"/>
</dbReference>
<organism evidence="1 2">
    <name type="scientific">'Fragaria x ananassa' phyllody phytoplasma</name>
    <dbReference type="NCBI Taxonomy" id="2358428"/>
    <lineage>
        <taxon>Bacteria</taxon>
        <taxon>Bacillati</taxon>
        <taxon>Mycoplasmatota</taxon>
        <taxon>Mollicutes</taxon>
        <taxon>Acholeplasmatales</taxon>
        <taxon>Acholeplasmataceae</taxon>
        <taxon>Candidatus Phytoplasma</taxon>
        <taxon>16SrXIII (Mexican periwinkle virescence group)</taxon>
    </lineage>
</organism>
<evidence type="ECO:0000313" key="1">
    <source>
        <dbReference type="EMBL" id="MBS2126225.1"/>
    </source>
</evidence>
<dbReference type="Proteomes" id="UP000811481">
    <property type="component" value="Unassembled WGS sequence"/>
</dbReference>
<keyword evidence="2" id="KW-1185">Reference proteome</keyword>
<proteinExistence type="predicted"/>